<gene>
    <name evidence="1" type="ORF">H9820_08410</name>
</gene>
<feature type="non-terminal residue" evidence="1">
    <location>
        <position position="75"/>
    </location>
</feature>
<dbReference type="EMBL" id="DXCM01000060">
    <property type="protein sequence ID" value="HIY92944.1"/>
    <property type="molecule type" value="Genomic_DNA"/>
</dbReference>
<dbReference type="InterPro" id="IPR035911">
    <property type="entry name" value="MurE/MurF_N"/>
</dbReference>
<evidence type="ECO:0000313" key="2">
    <source>
        <dbReference type="Proteomes" id="UP000824013"/>
    </source>
</evidence>
<dbReference type="AlphaFoldDB" id="A0A9D1ZNK1"/>
<protein>
    <submittedName>
        <fullName evidence="1">UDP-N-acetylmuramoyl-L-alanyl-D-glutamate--2, 6-diaminopimelate ligase</fullName>
    </submittedName>
</protein>
<keyword evidence="1" id="KW-0436">Ligase</keyword>
<reference evidence="1" key="2">
    <citation type="submission" date="2021-04" db="EMBL/GenBank/DDBJ databases">
        <authorList>
            <person name="Gilroy R."/>
        </authorList>
    </citation>
    <scope>NUCLEOTIDE SEQUENCE</scope>
    <source>
        <strain evidence="1">3204</strain>
    </source>
</reference>
<dbReference type="SUPFAM" id="SSF63418">
    <property type="entry name" value="MurE/MurF N-terminal domain"/>
    <property type="match status" value="1"/>
</dbReference>
<dbReference type="GO" id="GO:0016874">
    <property type="term" value="F:ligase activity"/>
    <property type="evidence" value="ECO:0007669"/>
    <property type="project" value="UniProtKB-KW"/>
</dbReference>
<organism evidence="1 2">
    <name type="scientific">Candidatus Companilactobacillus pullicola</name>
    <dbReference type="NCBI Taxonomy" id="2838523"/>
    <lineage>
        <taxon>Bacteria</taxon>
        <taxon>Bacillati</taxon>
        <taxon>Bacillota</taxon>
        <taxon>Bacilli</taxon>
        <taxon>Lactobacillales</taxon>
        <taxon>Lactobacillaceae</taxon>
        <taxon>Companilactobacillus</taxon>
    </lineage>
</organism>
<proteinExistence type="predicted"/>
<comment type="caution">
    <text evidence="1">The sequence shown here is derived from an EMBL/GenBank/DDBJ whole genome shotgun (WGS) entry which is preliminary data.</text>
</comment>
<accession>A0A9D1ZNK1</accession>
<evidence type="ECO:0000313" key="1">
    <source>
        <dbReference type="EMBL" id="HIY92944.1"/>
    </source>
</evidence>
<dbReference type="Gene3D" id="3.40.1390.10">
    <property type="entry name" value="MurE/MurF, N-terminal domain"/>
    <property type="match status" value="1"/>
</dbReference>
<dbReference type="Proteomes" id="UP000824013">
    <property type="component" value="Unassembled WGS sequence"/>
</dbReference>
<name>A0A9D1ZNK1_9LACO</name>
<reference evidence="1" key="1">
    <citation type="journal article" date="2021" name="PeerJ">
        <title>Extensive microbial diversity within the chicken gut microbiome revealed by metagenomics and culture.</title>
        <authorList>
            <person name="Gilroy R."/>
            <person name="Ravi A."/>
            <person name="Getino M."/>
            <person name="Pursley I."/>
            <person name="Horton D.L."/>
            <person name="Alikhan N.F."/>
            <person name="Baker D."/>
            <person name="Gharbi K."/>
            <person name="Hall N."/>
            <person name="Watson M."/>
            <person name="Adriaenssens E.M."/>
            <person name="Foster-Nyarko E."/>
            <person name="Jarju S."/>
            <person name="Secka A."/>
            <person name="Antonio M."/>
            <person name="Oren A."/>
            <person name="Chaudhuri R.R."/>
            <person name="La Ragione R."/>
            <person name="Hildebrand F."/>
            <person name="Pallen M.J."/>
        </authorList>
    </citation>
    <scope>NUCLEOTIDE SEQUENCE</scope>
    <source>
        <strain evidence="1">3204</strain>
    </source>
</reference>
<sequence length="75" mass="8550">MSLKVSKAIEILKNHDLLVSDSVSDENLEVTKISYNSREDQTNGIFFCKGNQFKAEYLDQAIKNGAKIYVSEKEY</sequence>